<dbReference type="KEGG" id="ahz:APS56_03110"/>
<evidence type="ECO:0000256" key="2">
    <source>
        <dbReference type="ARBA" id="ARBA00006275"/>
    </source>
</evidence>
<feature type="domain" description="SusD-like N-terminal" evidence="7">
    <location>
        <begin position="41"/>
        <end position="220"/>
    </location>
</feature>
<keyword evidence="3" id="KW-0732">Signal</keyword>
<name>A0A0P0D2U0_9FLAO</name>
<dbReference type="AlphaFoldDB" id="A0A0P0D2U0"/>
<evidence type="ECO:0008006" key="10">
    <source>
        <dbReference type="Google" id="ProtNLM"/>
    </source>
</evidence>
<evidence type="ECO:0000256" key="1">
    <source>
        <dbReference type="ARBA" id="ARBA00004442"/>
    </source>
</evidence>
<reference evidence="8 9" key="1">
    <citation type="submission" date="2015-10" db="EMBL/GenBank/DDBJ databases">
        <authorList>
            <person name="Gilbert D.G."/>
        </authorList>
    </citation>
    <scope>NUCLEOTIDE SEQUENCE [LARGE SCALE GENOMIC DNA]</scope>
    <source>
        <strain evidence="9">HZ-22</strain>
    </source>
</reference>
<dbReference type="SUPFAM" id="SSF48452">
    <property type="entry name" value="TPR-like"/>
    <property type="match status" value="1"/>
</dbReference>
<gene>
    <name evidence="8" type="ORF">APS56_03110</name>
</gene>
<comment type="subcellular location">
    <subcellularLocation>
        <location evidence="1">Cell outer membrane</location>
    </subcellularLocation>
</comment>
<dbReference type="Pfam" id="PF14322">
    <property type="entry name" value="SusD-like_3"/>
    <property type="match status" value="1"/>
</dbReference>
<dbReference type="PATRIC" id="fig|1736674.3.peg.647"/>
<dbReference type="STRING" id="1736674.APS56_03110"/>
<dbReference type="GO" id="GO:0009279">
    <property type="term" value="C:cell outer membrane"/>
    <property type="evidence" value="ECO:0007669"/>
    <property type="project" value="UniProtKB-SubCell"/>
</dbReference>
<dbReference type="RefSeq" id="WP_054724683.1">
    <property type="nucleotide sequence ID" value="NZ_CP012898.1"/>
</dbReference>
<evidence type="ECO:0000256" key="5">
    <source>
        <dbReference type="ARBA" id="ARBA00023237"/>
    </source>
</evidence>
<dbReference type="OrthoDB" id="5694214at2"/>
<protein>
    <recommendedName>
        <fullName evidence="10">Carbohydrate-binding protein SusD</fullName>
    </recommendedName>
</protein>
<dbReference type="Proteomes" id="UP000057981">
    <property type="component" value="Chromosome"/>
</dbReference>
<evidence type="ECO:0000313" key="9">
    <source>
        <dbReference type="Proteomes" id="UP000057981"/>
    </source>
</evidence>
<dbReference type="Pfam" id="PF07980">
    <property type="entry name" value="SusD_RagB"/>
    <property type="match status" value="1"/>
</dbReference>
<evidence type="ECO:0000256" key="4">
    <source>
        <dbReference type="ARBA" id="ARBA00023136"/>
    </source>
</evidence>
<dbReference type="PROSITE" id="PS51257">
    <property type="entry name" value="PROKAR_LIPOPROTEIN"/>
    <property type="match status" value="1"/>
</dbReference>
<accession>A0A0P0D2U0</accession>
<sequence length="574" mass="65079">MKNKLKLLILSSIFSLTSCEDFLEKIPLDTVSEASFYQNATDLQAAVNGFYNDLPGWASTSVGFNILPDSNTDMALTENPSNRLSGLSYDIPNSATVSIWSWDEVREANWLIDHLDQAAASSDTEQILIDQYSGEAYFFRAYYYFELLTRYGDLPIFSEYFDNNDTEYVFAARDPRNEVVDFMLSDLDTAIDLLQSFPDISGHPRISREAAQLFKARVALYEGTWEKYHNGTPFGVVGSDGSRFLQIAADAAEAVMNSGVFTLHDDYSSLFNQVGLSGNSEVMLWRDYNSVTLNLSNVLQISWPNRCGYTKFAVDSYLCTDGDPISVSQLYNDGDNESLTTIENNRDPRLAALIMVPGDEVEFRDNVYTYWQYPDFNDTNTGNTGYESQKYRNINYYSDFQGYTEDTSRIIMRYAEVLLIFAEAKAELGTITQTDLNRSINLLRDRVDMPGITLGAITTDLNWPNYGHTLTPIIYEVRRERSVELMAEGFRSDDLNRWRAHTLFDGDQPRGAYYNDGVVNTVSISTPVDSDGFLLPFSNFGNFNFDESRAYLQPLPLDELQLNPNLTQNPGWEN</sequence>
<keyword evidence="5" id="KW-0998">Cell outer membrane</keyword>
<dbReference type="EMBL" id="CP012898">
    <property type="protein sequence ID" value="ALJ04196.1"/>
    <property type="molecule type" value="Genomic_DNA"/>
</dbReference>
<dbReference type="InterPro" id="IPR033985">
    <property type="entry name" value="SusD-like_N"/>
</dbReference>
<organism evidence="8 9">
    <name type="scientific">Pseudalgibacter alginicilyticus</name>
    <dbReference type="NCBI Taxonomy" id="1736674"/>
    <lineage>
        <taxon>Bacteria</taxon>
        <taxon>Pseudomonadati</taxon>
        <taxon>Bacteroidota</taxon>
        <taxon>Flavobacteriia</taxon>
        <taxon>Flavobacteriales</taxon>
        <taxon>Flavobacteriaceae</taxon>
        <taxon>Pseudalgibacter</taxon>
    </lineage>
</organism>
<evidence type="ECO:0000259" key="7">
    <source>
        <dbReference type="Pfam" id="PF14322"/>
    </source>
</evidence>
<keyword evidence="9" id="KW-1185">Reference proteome</keyword>
<feature type="domain" description="RagB/SusD" evidence="6">
    <location>
        <begin position="308"/>
        <end position="572"/>
    </location>
</feature>
<evidence type="ECO:0000259" key="6">
    <source>
        <dbReference type="Pfam" id="PF07980"/>
    </source>
</evidence>
<keyword evidence="4" id="KW-0472">Membrane</keyword>
<proteinExistence type="inferred from homology"/>
<comment type="similarity">
    <text evidence="2">Belongs to the SusD family.</text>
</comment>
<dbReference type="InterPro" id="IPR011990">
    <property type="entry name" value="TPR-like_helical_dom_sf"/>
</dbReference>
<evidence type="ECO:0000256" key="3">
    <source>
        <dbReference type="ARBA" id="ARBA00022729"/>
    </source>
</evidence>
<dbReference type="InterPro" id="IPR012944">
    <property type="entry name" value="SusD_RagB_dom"/>
</dbReference>
<evidence type="ECO:0000313" key="8">
    <source>
        <dbReference type="EMBL" id="ALJ04196.1"/>
    </source>
</evidence>
<dbReference type="Gene3D" id="1.25.40.390">
    <property type="match status" value="1"/>
</dbReference>